<dbReference type="AlphaFoldDB" id="A0A3Q9KFJ5"/>
<dbReference type="Proteomes" id="UP000275579">
    <property type="component" value="Chromosome"/>
</dbReference>
<dbReference type="RefSeq" id="WP_127154712.1">
    <property type="nucleotide sequence ID" value="NZ_CP029042.1"/>
</dbReference>
<dbReference type="EMBL" id="CP029042">
    <property type="protein sequence ID" value="AZS76021.1"/>
    <property type="molecule type" value="Genomic_DNA"/>
</dbReference>
<reference evidence="1 2" key="1">
    <citation type="submission" date="2018-04" db="EMBL/GenBank/DDBJ databases">
        <title>Complete genome sequences of Streptomyces lydicus strain WYEC and characterization of antagonistic properties of biological control agents.</title>
        <authorList>
            <person name="Mariita R.M."/>
            <person name="Sello J.K."/>
        </authorList>
    </citation>
    <scope>NUCLEOTIDE SEQUENCE [LARGE SCALE GENOMIC DNA]</scope>
    <source>
        <strain evidence="1 2">WYEC 108</strain>
    </source>
</reference>
<dbReference type="InterPro" id="IPR058118">
    <property type="entry name" value="Tpg"/>
</dbReference>
<proteinExistence type="predicted"/>
<keyword evidence="1" id="KW-0238">DNA-binding</keyword>
<dbReference type="GO" id="GO:0003677">
    <property type="term" value="F:DNA binding"/>
    <property type="evidence" value="ECO:0007669"/>
    <property type="project" value="UniProtKB-KW"/>
</dbReference>
<name>A0A3Q9KFJ5_9ACTN</name>
<protein>
    <submittedName>
        <fullName evidence="1">DNA-binding protein</fullName>
    </submittedName>
</protein>
<accession>A0A3Q9KFJ5</accession>
<evidence type="ECO:0000313" key="2">
    <source>
        <dbReference type="Proteomes" id="UP000275579"/>
    </source>
</evidence>
<evidence type="ECO:0000313" key="1">
    <source>
        <dbReference type="EMBL" id="AZS76021.1"/>
    </source>
</evidence>
<organism evidence="1 2">
    <name type="scientific">Streptomyces lydicus</name>
    <dbReference type="NCBI Taxonomy" id="47763"/>
    <lineage>
        <taxon>Bacteria</taxon>
        <taxon>Bacillati</taxon>
        <taxon>Actinomycetota</taxon>
        <taxon>Actinomycetes</taxon>
        <taxon>Kitasatosporales</taxon>
        <taxon>Streptomycetaceae</taxon>
        <taxon>Streptomyces</taxon>
    </lineage>
</organism>
<dbReference type="NCBIfam" id="NF047541">
    <property type="entry name" value="telomere_Tpg"/>
    <property type="match status" value="1"/>
</dbReference>
<sequence length="185" mass="20590">MGILGDSLEKAAAATATRPIPKSAGAQMRFLVKQHKGSTKAVAQLLGVSQRTVERYVKAQIKRPRRELAARMEREVRRRWQPKVRQKAQQRAASTDGITIETRARFGFTAAPGSTDDGRIRLITQHLPPAYAARLFTAQASGATEQQLQNIAAEGLQEIYLKDRGRRADGLLVEFSDIDYVELDF</sequence>
<gene>
    <name evidence="1" type="ORF">DDE74_38745</name>
</gene>